<dbReference type="EMBL" id="WISP01000038">
    <property type="protein sequence ID" value="MQW03087.1"/>
    <property type="molecule type" value="Genomic_DNA"/>
</dbReference>
<comment type="caution">
    <text evidence="1">The sequence shown here is derived from an EMBL/GenBank/DDBJ whole genome shotgun (WGS) entry which is preliminary data.</text>
</comment>
<accession>A0A6A7ZML8</accession>
<reference evidence="1" key="1">
    <citation type="journal article" date="2013" name="Genome Biol.">
        <title>Comparative genomics of the core and accessory genomes of 48 Sinorhizobium strains comprising five genospecies.</title>
        <authorList>
            <person name="Sugawara M."/>
            <person name="Epstein B."/>
            <person name="Badgley B.D."/>
            <person name="Unno T."/>
            <person name="Xu L."/>
            <person name="Reese J."/>
            <person name="Gyaneshwar P."/>
            <person name="Denny R."/>
            <person name="Mudge J."/>
            <person name="Bharti A.K."/>
            <person name="Farmer A.D."/>
            <person name="May G.D."/>
            <person name="Woodward J.E."/>
            <person name="Medigue C."/>
            <person name="Vallenet D."/>
            <person name="Lajus A."/>
            <person name="Rouy Z."/>
            <person name="Martinez-Vaz B."/>
            <person name="Tiffin P."/>
            <person name="Young N.D."/>
            <person name="Sadowsky M.J."/>
        </authorList>
    </citation>
    <scope>NUCLEOTIDE SEQUENCE</scope>
    <source>
        <strain evidence="1">M30</strain>
    </source>
</reference>
<name>A0A6A7ZML8_RHIML</name>
<sequence>MLDAKIIIVVAADQGLRRSVAFALEVEGHPTESYDTVQNAEASCQEALCTILDDEILKSETLAATRLLDNLGRRAVLLVDGLSALQPRANYTTLTKPFSGADLLGVVESLIEAAT</sequence>
<proteinExistence type="predicted"/>
<evidence type="ECO:0000313" key="1">
    <source>
        <dbReference type="EMBL" id="MQW03087.1"/>
    </source>
</evidence>
<organism evidence="1">
    <name type="scientific">Rhizobium meliloti</name>
    <name type="common">Ensifer meliloti</name>
    <name type="synonym">Sinorhizobium meliloti</name>
    <dbReference type="NCBI Taxonomy" id="382"/>
    <lineage>
        <taxon>Bacteria</taxon>
        <taxon>Pseudomonadati</taxon>
        <taxon>Pseudomonadota</taxon>
        <taxon>Alphaproteobacteria</taxon>
        <taxon>Hyphomicrobiales</taxon>
        <taxon>Rhizobiaceae</taxon>
        <taxon>Sinorhizobium/Ensifer group</taxon>
        <taxon>Sinorhizobium</taxon>
    </lineage>
</organism>
<gene>
    <name evidence="1" type="ORF">GHK45_04435</name>
</gene>
<protein>
    <submittedName>
        <fullName evidence="1">Transcriptional regulator</fullName>
    </submittedName>
</protein>
<dbReference type="AlphaFoldDB" id="A0A6A7ZML8"/>